<gene>
    <name evidence="1" type="ORF">FM101_09080</name>
</gene>
<dbReference type="EMBL" id="FUHW01000032">
    <property type="protein sequence ID" value="SJM65162.1"/>
    <property type="molecule type" value="Genomic_DNA"/>
</dbReference>
<reference evidence="1 2" key="1">
    <citation type="submission" date="2017-02" db="EMBL/GenBank/DDBJ databases">
        <authorList>
            <person name="Peterson S.W."/>
        </authorList>
    </citation>
    <scope>NUCLEOTIDE SEQUENCE [LARGE SCALE GENOMIC DNA]</scope>
    <source>
        <strain evidence="1 2">B Ar 00.02</strain>
    </source>
</reference>
<organism evidence="1 2">
    <name type="scientific">Arthrobacter rhombi</name>
    <dbReference type="NCBI Taxonomy" id="71253"/>
    <lineage>
        <taxon>Bacteria</taxon>
        <taxon>Bacillati</taxon>
        <taxon>Actinomycetota</taxon>
        <taxon>Actinomycetes</taxon>
        <taxon>Micrococcales</taxon>
        <taxon>Micrococcaceae</taxon>
        <taxon>Arthrobacter</taxon>
    </lineage>
</organism>
<protein>
    <submittedName>
        <fullName evidence="1">Uncharacterized protein</fullName>
    </submittedName>
</protein>
<proteinExistence type="predicted"/>
<accession>A0A1R4GAX9</accession>
<keyword evidence="2" id="KW-1185">Reference proteome</keyword>
<dbReference type="AlphaFoldDB" id="A0A1R4GAX9"/>
<name>A0A1R4GAX9_9MICC</name>
<dbReference type="Proteomes" id="UP000195913">
    <property type="component" value="Unassembled WGS sequence"/>
</dbReference>
<evidence type="ECO:0000313" key="2">
    <source>
        <dbReference type="Proteomes" id="UP000195913"/>
    </source>
</evidence>
<sequence>MIQFGQGFSAFVLLKHGAPVLDVVKPWEKSVKAAMAPPFSFG</sequence>
<evidence type="ECO:0000313" key="1">
    <source>
        <dbReference type="EMBL" id="SJM65162.1"/>
    </source>
</evidence>